<dbReference type="SUPFAM" id="SSF51110">
    <property type="entry name" value="alpha-D-mannose-specific plant lectins"/>
    <property type="match status" value="1"/>
</dbReference>
<feature type="domain" description="Peptidase metallopeptidase" evidence="1">
    <location>
        <begin position="59"/>
        <end position="193"/>
    </location>
</feature>
<gene>
    <name evidence="2" type="ORF">B0A64_18470</name>
</gene>
<dbReference type="RefSeq" id="WP_089480980.1">
    <property type="nucleotide sequence ID" value="NZ_MUGS01000044.1"/>
</dbReference>
<dbReference type="Pfam" id="PF01400">
    <property type="entry name" value="Astacin"/>
    <property type="match status" value="1"/>
</dbReference>
<dbReference type="SMART" id="SM00235">
    <property type="entry name" value="ZnMc"/>
    <property type="match status" value="1"/>
</dbReference>
<dbReference type="GO" id="GO:0004222">
    <property type="term" value="F:metalloendopeptidase activity"/>
    <property type="evidence" value="ECO:0007669"/>
    <property type="project" value="InterPro"/>
</dbReference>
<sequence>MKKLKFVIAAFTFIFFSCDKNNETTQNSFSSADETEICTFDLKNSQKNVTSKSSAAIINWPRWETGQIIKIKFLDGESWQHEIVKKYAAEWIKYANLKFEYVSKDQYAHIRIGFDVGSPGAWSQLGKSPGSETSSQTMRLGTLKVAKEEWAAQTILHEFGHALGLHHETQNPSANIKWNLPKVYKYYSELMGWSNEETDRWVIKKESSTNYSEYDPLSIMHYLIPSSLTTNGVGVSATYGLSSVDMHSINNWYPFTIRSIVEPEERLDYIPWTQAIKSPNGKYRLAFYSGTLSILDTNDNLIWQVGNKRYDKMSSCYLENNGNIVIKGKSSTSIGSPLVTTWTSNTSEFPGAKLHLKDDGSLVLIFNETIKWSSKSGKF</sequence>
<accession>A0A227NZ96</accession>
<evidence type="ECO:0000313" key="3">
    <source>
        <dbReference type="Proteomes" id="UP000214684"/>
    </source>
</evidence>
<organism evidence="2 3">
    <name type="scientific">Flavobacterium araucananum</name>
    <dbReference type="NCBI Taxonomy" id="946678"/>
    <lineage>
        <taxon>Bacteria</taxon>
        <taxon>Pseudomonadati</taxon>
        <taxon>Bacteroidota</taxon>
        <taxon>Flavobacteriia</taxon>
        <taxon>Flavobacteriales</taxon>
        <taxon>Flavobacteriaceae</taxon>
        <taxon>Flavobacterium</taxon>
    </lineage>
</organism>
<dbReference type="InterPro" id="IPR001506">
    <property type="entry name" value="Peptidase_M12A"/>
</dbReference>
<dbReference type="InterPro" id="IPR006026">
    <property type="entry name" value="Peptidase_Metallo"/>
</dbReference>
<comment type="caution">
    <text evidence="2">The sequence shown here is derived from an EMBL/GenBank/DDBJ whole genome shotgun (WGS) entry which is preliminary data.</text>
</comment>
<reference evidence="2 3" key="1">
    <citation type="submission" date="2016-11" db="EMBL/GenBank/DDBJ databases">
        <title>Whole genomes of Flavobacteriaceae.</title>
        <authorList>
            <person name="Stine C."/>
            <person name="Li C."/>
            <person name="Tadesse D."/>
        </authorList>
    </citation>
    <scope>NUCLEOTIDE SEQUENCE [LARGE SCALE GENOMIC DNA]</scope>
    <source>
        <strain evidence="2 3">DSM 24704</strain>
    </source>
</reference>
<keyword evidence="3" id="KW-1185">Reference proteome</keyword>
<dbReference type="EMBL" id="MUGS01000044">
    <property type="protein sequence ID" value="OXG02256.1"/>
    <property type="molecule type" value="Genomic_DNA"/>
</dbReference>
<dbReference type="GO" id="GO:0008270">
    <property type="term" value="F:zinc ion binding"/>
    <property type="evidence" value="ECO:0007669"/>
    <property type="project" value="InterPro"/>
</dbReference>
<name>A0A227NZ96_9FLAO</name>
<dbReference type="PROSITE" id="PS51257">
    <property type="entry name" value="PROKAR_LIPOPROTEIN"/>
    <property type="match status" value="1"/>
</dbReference>
<dbReference type="SUPFAM" id="SSF55486">
    <property type="entry name" value="Metalloproteases ('zincins'), catalytic domain"/>
    <property type="match status" value="1"/>
</dbReference>
<dbReference type="AlphaFoldDB" id="A0A227NZ96"/>
<dbReference type="Gene3D" id="2.90.10.10">
    <property type="entry name" value="Bulb-type lectin domain"/>
    <property type="match status" value="1"/>
</dbReference>
<dbReference type="OrthoDB" id="3669864at2"/>
<protein>
    <recommendedName>
        <fullName evidence="1">Peptidase metallopeptidase domain-containing protein</fullName>
    </recommendedName>
</protein>
<dbReference type="Proteomes" id="UP000214684">
    <property type="component" value="Unassembled WGS sequence"/>
</dbReference>
<dbReference type="GO" id="GO:0006508">
    <property type="term" value="P:proteolysis"/>
    <property type="evidence" value="ECO:0007669"/>
    <property type="project" value="InterPro"/>
</dbReference>
<evidence type="ECO:0000259" key="1">
    <source>
        <dbReference type="SMART" id="SM00235"/>
    </source>
</evidence>
<evidence type="ECO:0000313" key="2">
    <source>
        <dbReference type="EMBL" id="OXG02256.1"/>
    </source>
</evidence>
<proteinExistence type="predicted"/>
<dbReference type="InterPro" id="IPR036426">
    <property type="entry name" value="Bulb-type_lectin_dom_sf"/>
</dbReference>
<dbReference type="Gene3D" id="3.40.390.10">
    <property type="entry name" value="Collagenase (Catalytic Domain)"/>
    <property type="match status" value="1"/>
</dbReference>
<dbReference type="InterPro" id="IPR024079">
    <property type="entry name" value="MetalloPept_cat_dom_sf"/>
</dbReference>